<gene>
    <name evidence="1" type="ORF">PGT21_026978</name>
    <name evidence="2" type="ORF">PGTUg99_033776</name>
</gene>
<proteinExistence type="predicted"/>
<keyword evidence="3" id="KW-1185">Reference proteome</keyword>
<name>A0A5B0QUN9_PUCGR</name>
<dbReference type="Proteomes" id="UP000325313">
    <property type="component" value="Unassembled WGS sequence"/>
</dbReference>
<dbReference type="AlphaFoldDB" id="A0A5B0QUN9"/>
<reference evidence="3 4" key="1">
    <citation type="submission" date="2019-05" db="EMBL/GenBank/DDBJ databases">
        <title>Emergence of the Ug99 lineage of the wheat stem rust pathogen through somatic hybridization.</title>
        <authorList>
            <person name="Li F."/>
            <person name="Upadhyaya N.M."/>
            <person name="Sperschneider J."/>
            <person name="Matny O."/>
            <person name="Nguyen-Phuc H."/>
            <person name="Mago R."/>
            <person name="Raley C."/>
            <person name="Miller M.E."/>
            <person name="Silverstein K.A.T."/>
            <person name="Henningsen E."/>
            <person name="Hirsch C.D."/>
            <person name="Visser B."/>
            <person name="Pretorius Z.A."/>
            <person name="Steffenson B.J."/>
            <person name="Schwessinger B."/>
            <person name="Dodds P.N."/>
            <person name="Figueroa M."/>
        </authorList>
    </citation>
    <scope>NUCLEOTIDE SEQUENCE [LARGE SCALE GENOMIC DNA]</scope>
    <source>
        <strain evidence="1">21-0</strain>
        <strain evidence="2 4">Ug99</strain>
    </source>
</reference>
<evidence type="ECO:0000313" key="1">
    <source>
        <dbReference type="EMBL" id="KAA1098032.1"/>
    </source>
</evidence>
<sequence>MNNGLIAGMLIRIHMYNTDLCSRNFRKHRWPPHPPLTTPLNQFKRELVIQSCAIQTYLETARNIQTKPSRVPD</sequence>
<organism evidence="2 4">
    <name type="scientific">Puccinia graminis f. sp. tritici</name>
    <dbReference type="NCBI Taxonomy" id="56615"/>
    <lineage>
        <taxon>Eukaryota</taxon>
        <taxon>Fungi</taxon>
        <taxon>Dikarya</taxon>
        <taxon>Basidiomycota</taxon>
        <taxon>Pucciniomycotina</taxon>
        <taxon>Pucciniomycetes</taxon>
        <taxon>Pucciniales</taxon>
        <taxon>Pucciniaceae</taxon>
        <taxon>Puccinia</taxon>
    </lineage>
</organism>
<evidence type="ECO:0000313" key="2">
    <source>
        <dbReference type="EMBL" id="KAA1117002.1"/>
    </source>
</evidence>
<evidence type="ECO:0000313" key="3">
    <source>
        <dbReference type="Proteomes" id="UP000324748"/>
    </source>
</evidence>
<dbReference type="EMBL" id="VSWC01000066">
    <property type="protein sequence ID" value="KAA1098032.1"/>
    <property type="molecule type" value="Genomic_DNA"/>
</dbReference>
<dbReference type="EMBL" id="VDEP01000270">
    <property type="protein sequence ID" value="KAA1117002.1"/>
    <property type="molecule type" value="Genomic_DNA"/>
</dbReference>
<accession>A0A5B0QUN9</accession>
<protein>
    <submittedName>
        <fullName evidence="2">Uncharacterized protein</fullName>
    </submittedName>
</protein>
<evidence type="ECO:0000313" key="4">
    <source>
        <dbReference type="Proteomes" id="UP000325313"/>
    </source>
</evidence>
<comment type="caution">
    <text evidence="2">The sequence shown here is derived from an EMBL/GenBank/DDBJ whole genome shotgun (WGS) entry which is preliminary data.</text>
</comment>
<dbReference type="Proteomes" id="UP000324748">
    <property type="component" value="Unassembled WGS sequence"/>
</dbReference>